<evidence type="ECO:0000313" key="3">
    <source>
        <dbReference type="EMBL" id="GFS33186.1"/>
    </source>
</evidence>
<protein>
    <submittedName>
        <fullName evidence="3">Uncharacterized protein</fullName>
    </submittedName>
</protein>
<evidence type="ECO:0000256" key="1">
    <source>
        <dbReference type="SAM" id="MobiDB-lite"/>
    </source>
</evidence>
<organism evidence="3 4">
    <name type="scientific">Actinidia rufa</name>
    <dbReference type="NCBI Taxonomy" id="165716"/>
    <lineage>
        <taxon>Eukaryota</taxon>
        <taxon>Viridiplantae</taxon>
        <taxon>Streptophyta</taxon>
        <taxon>Embryophyta</taxon>
        <taxon>Tracheophyta</taxon>
        <taxon>Spermatophyta</taxon>
        <taxon>Magnoliopsida</taxon>
        <taxon>eudicotyledons</taxon>
        <taxon>Gunneridae</taxon>
        <taxon>Pentapetalae</taxon>
        <taxon>asterids</taxon>
        <taxon>Ericales</taxon>
        <taxon>Actinidiaceae</taxon>
        <taxon>Actinidia</taxon>
    </lineage>
</organism>
<feature type="signal peptide" evidence="2">
    <location>
        <begin position="1"/>
        <end position="27"/>
    </location>
</feature>
<sequence length="76" mass="7592">MASGKSLCTCAFLLLLILSYGIMHCEGRKMKAESVKISGDGGGGFVAESEESSAVGPGHSPGVGHSVGPKSTGPQV</sequence>
<dbReference type="AlphaFoldDB" id="A0A7J0DE27"/>
<name>A0A7J0DE27_9ERIC</name>
<dbReference type="EMBL" id="BJWL01000182">
    <property type="protein sequence ID" value="GFS33186.1"/>
    <property type="molecule type" value="Genomic_DNA"/>
</dbReference>
<keyword evidence="2" id="KW-0732">Signal</keyword>
<dbReference type="OrthoDB" id="1669625at2759"/>
<evidence type="ECO:0000313" key="4">
    <source>
        <dbReference type="Proteomes" id="UP000585474"/>
    </source>
</evidence>
<feature type="chain" id="PRO_5029507243" evidence="2">
    <location>
        <begin position="28"/>
        <end position="76"/>
    </location>
</feature>
<comment type="caution">
    <text evidence="3">The sequence shown here is derived from an EMBL/GenBank/DDBJ whole genome shotgun (WGS) entry which is preliminary data.</text>
</comment>
<gene>
    <name evidence="3" type="ORF">Acr_00g0026900</name>
</gene>
<accession>A0A7J0DE27</accession>
<proteinExistence type="predicted"/>
<dbReference type="Proteomes" id="UP000585474">
    <property type="component" value="Unassembled WGS sequence"/>
</dbReference>
<feature type="region of interest" description="Disordered" evidence="1">
    <location>
        <begin position="46"/>
        <end position="76"/>
    </location>
</feature>
<keyword evidence="4" id="KW-1185">Reference proteome</keyword>
<evidence type="ECO:0000256" key="2">
    <source>
        <dbReference type="SAM" id="SignalP"/>
    </source>
</evidence>
<reference evidence="4" key="1">
    <citation type="submission" date="2019-07" db="EMBL/GenBank/DDBJ databases">
        <title>De Novo Assembly of kiwifruit Actinidia rufa.</title>
        <authorList>
            <person name="Sugita-Konishi S."/>
            <person name="Sato K."/>
            <person name="Mori E."/>
            <person name="Abe Y."/>
            <person name="Kisaki G."/>
            <person name="Hamano K."/>
            <person name="Suezawa K."/>
            <person name="Otani M."/>
            <person name="Fukuda T."/>
            <person name="Manabe T."/>
            <person name="Gomi K."/>
            <person name="Tabuchi M."/>
            <person name="Akimitsu K."/>
            <person name="Kataoka I."/>
        </authorList>
    </citation>
    <scope>NUCLEOTIDE SEQUENCE [LARGE SCALE GENOMIC DNA]</scope>
    <source>
        <strain evidence="4">cv. Fuchu</strain>
    </source>
</reference>